<dbReference type="Proteomes" id="UP000326565">
    <property type="component" value="Unassembled WGS sequence"/>
</dbReference>
<accession>A0A5N5XG50</accession>
<dbReference type="EMBL" id="ML732149">
    <property type="protein sequence ID" value="KAB8079719.1"/>
    <property type="molecule type" value="Genomic_DNA"/>
</dbReference>
<dbReference type="OrthoDB" id="4364733at2759"/>
<evidence type="ECO:0000313" key="3">
    <source>
        <dbReference type="Proteomes" id="UP000326565"/>
    </source>
</evidence>
<proteinExistence type="predicted"/>
<sequence>MSESRPAKRGRANLAGDAHVPNNEALTAQLSPSEINSQELRKEVNELNRNQLANIVLKAAESHRDVAAHVHDIVEAIREKERSRVINFDYESKDVWMQINVRYKTMSGSKQYEVAGDVWHYVTRSMKFIAGQCGPFGNRQTRFNGLSTLRKIGKTICLSSTDIVGHEVQKQFQWDQTLEDCMKRIVSGMSEDERKAIRQDESSAEALWPKLVELKKLARGRCIFNELDKVLDLIECGEGRGGDGEDEGEDDYENDQEEEDHCDRGDYFPQEAYLEDNDDYDEFTSDESDHGFAF</sequence>
<gene>
    <name evidence="2" type="ORF">BDV29DRAFT_164240</name>
</gene>
<evidence type="ECO:0000256" key="1">
    <source>
        <dbReference type="SAM" id="MobiDB-lite"/>
    </source>
</evidence>
<reference evidence="2 3" key="1">
    <citation type="submission" date="2019-04" db="EMBL/GenBank/DDBJ databases">
        <title>Friends and foes A comparative genomics study of 23 Aspergillus species from section Flavi.</title>
        <authorList>
            <consortium name="DOE Joint Genome Institute"/>
            <person name="Kjaerbolling I."/>
            <person name="Vesth T."/>
            <person name="Frisvad J.C."/>
            <person name="Nybo J.L."/>
            <person name="Theobald S."/>
            <person name="Kildgaard S."/>
            <person name="Isbrandt T."/>
            <person name="Kuo A."/>
            <person name="Sato A."/>
            <person name="Lyhne E.K."/>
            <person name="Kogle M.E."/>
            <person name="Wiebenga A."/>
            <person name="Kun R.S."/>
            <person name="Lubbers R.J."/>
            <person name="Makela M.R."/>
            <person name="Barry K."/>
            <person name="Chovatia M."/>
            <person name="Clum A."/>
            <person name="Daum C."/>
            <person name="Haridas S."/>
            <person name="He G."/>
            <person name="LaButti K."/>
            <person name="Lipzen A."/>
            <person name="Mondo S."/>
            <person name="Riley R."/>
            <person name="Salamov A."/>
            <person name="Simmons B.A."/>
            <person name="Magnuson J.K."/>
            <person name="Henrissat B."/>
            <person name="Mortensen U.H."/>
            <person name="Larsen T.O."/>
            <person name="Devries R.P."/>
            <person name="Grigoriev I.V."/>
            <person name="Machida M."/>
            <person name="Baker S.E."/>
            <person name="Andersen M.R."/>
        </authorList>
    </citation>
    <scope>NUCLEOTIDE SEQUENCE [LARGE SCALE GENOMIC DNA]</scope>
    <source>
        <strain evidence="2 3">CBS 151.66</strain>
    </source>
</reference>
<name>A0A5N5XG50_9EURO</name>
<feature type="region of interest" description="Disordered" evidence="1">
    <location>
        <begin position="238"/>
        <end position="269"/>
    </location>
</feature>
<protein>
    <submittedName>
        <fullName evidence="2">Uncharacterized protein</fullName>
    </submittedName>
</protein>
<evidence type="ECO:0000313" key="2">
    <source>
        <dbReference type="EMBL" id="KAB8079719.1"/>
    </source>
</evidence>
<dbReference type="AlphaFoldDB" id="A0A5N5XG50"/>
<feature type="compositionally biased region" description="Acidic residues" evidence="1">
    <location>
        <begin position="244"/>
        <end position="260"/>
    </location>
</feature>
<organism evidence="2 3">
    <name type="scientific">Aspergillus leporis</name>
    <dbReference type="NCBI Taxonomy" id="41062"/>
    <lineage>
        <taxon>Eukaryota</taxon>
        <taxon>Fungi</taxon>
        <taxon>Dikarya</taxon>
        <taxon>Ascomycota</taxon>
        <taxon>Pezizomycotina</taxon>
        <taxon>Eurotiomycetes</taxon>
        <taxon>Eurotiomycetidae</taxon>
        <taxon>Eurotiales</taxon>
        <taxon>Aspergillaceae</taxon>
        <taxon>Aspergillus</taxon>
        <taxon>Aspergillus subgen. Circumdati</taxon>
    </lineage>
</organism>
<keyword evidence="3" id="KW-1185">Reference proteome</keyword>